<accession>A0A223LH72</accession>
<keyword evidence="2" id="KW-1185">Reference proteome</keyword>
<keyword evidence="1" id="KW-0255">Endonuclease</keyword>
<evidence type="ECO:0000313" key="2">
    <source>
        <dbReference type="Proteomes" id="UP000222256"/>
    </source>
</evidence>
<sequence length="259" mass="29794">MKITKRRAKDRVGEVFGRLTVEDCYKKGGRSWYKCSCCCGNKDFHVVYHSVTGGKTSSCGCSRYSKKIKSHGMSKDKVYRTWISMKGRINCKTHTSYPYYGGRGISYCEKWESFEGFFEDMGIPPSEDHTLDRIDNNKDYSKSNCRWETRSVQMKNQGKRSILTASSRYKGVIVDAGGNCDVCVTLKGVSIRFRVSKDEELAAKYFNYLSKYLYSDQIALNNTEDLTLTVQQAELLNAKVEDKFYYSQELREYSPIRGK</sequence>
<protein>
    <submittedName>
        <fullName evidence="1">Putative HNH endonuclease</fullName>
    </submittedName>
</protein>
<evidence type="ECO:0000313" key="1">
    <source>
        <dbReference type="EMBL" id="ASU03320.1"/>
    </source>
</evidence>
<dbReference type="GO" id="GO:0004519">
    <property type="term" value="F:endonuclease activity"/>
    <property type="evidence" value="ECO:0007669"/>
    <property type="project" value="UniProtKB-KW"/>
</dbReference>
<dbReference type="GeneID" id="54981643"/>
<keyword evidence="1" id="KW-0540">Nuclease</keyword>
<reference evidence="1 2" key="1">
    <citation type="submission" date="2017-06" db="EMBL/GenBank/DDBJ databases">
        <title>A Novel Lytic Pseudoalteromonas phage Isolated from Qingdao coast of China.</title>
        <authorList>
            <person name="Li H."/>
        </authorList>
    </citation>
    <scope>NUCLEOTIDE SEQUENCE [LARGE SCALE GENOMIC DNA]</scope>
</reference>
<dbReference type="KEGG" id="vg:54981643"/>
<dbReference type="EMBL" id="MF370964">
    <property type="protein sequence ID" value="ASU03320.1"/>
    <property type="molecule type" value="Genomic_DNA"/>
</dbReference>
<proteinExistence type="predicted"/>
<dbReference type="Proteomes" id="UP000222256">
    <property type="component" value="Segment"/>
</dbReference>
<name>A0A223LH72_9CAUD</name>
<keyword evidence="1" id="KW-0378">Hydrolase</keyword>
<organism evidence="1 2">
    <name type="scientific">Pseudoalteromonas phage J2-1</name>
    <dbReference type="NCBI Taxonomy" id="2023998"/>
    <lineage>
        <taxon>Viruses</taxon>
        <taxon>Duplodnaviria</taxon>
        <taxon>Heunggongvirae</taxon>
        <taxon>Uroviricota</taxon>
        <taxon>Caudoviricetes</taxon>
        <taxon>Qingdaovirus</taxon>
        <taxon>Qingdaovirus J21</taxon>
    </lineage>
</organism>
<dbReference type="RefSeq" id="YP_009791461.1">
    <property type="nucleotide sequence ID" value="NC_047839.1"/>
</dbReference>